<evidence type="ECO:0000256" key="5">
    <source>
        <dbReference type="ARBA" id="ARBA00022827"/>
    </source>
</evidence>
<gene>
    <name evidence="12" type="ORF">DIU77_000730</name>
</gene>
<keyword evidence="5 10" id="KW-0274">FAD</keyword>
<feature type="binding site" evidence="10">
    <location>
        <position position="163"/>
    </location>
    <ligand>
        <name>FAD</name>
        <dbReference type="ChEBI" id="CHEBI:57692"/>
    </ligand>
</feature>
<name>A0ABD6FA67_9PSEU</name>
<evidence type="ECO:0000256" key="2">
    <source>
        <dbReference type="ARBA" id="ARBA00012695"/>
    </source>
</evidence>
<accession>A0ABD6FA67</accession>
<evidence type="ECO:0000313" key="13">
    <source>
        <dbReference type="Proteomes" id="UP000249324"/>
    </source>
</evidence>
<keyword evidence="7" id="KW-0642">Proline metabolism</keyword>
<protein>
    <recommendedName>
        <fullName evidence="2">proline dehydrogenase</fullName>
        <ecNumber evidence="2">1.5.5.2</ecNumber>
    </recommendedName>
</protein>
<dbReference type="SUPFAM" id="SSF51730">
    <property type="entry name" value="FAD-linked oxidoreductase"/>
    <property type="match status" value="1"/>
</dbReference>
<evidence type="ECO:0000256" key="1">
    <source>
        <dbReference type="ARBA" id="ARBA00004739"/>
    </source>
</evidence>
<dbReference type="GO" id="GO:0004657">
    <property type="term" value="F:proline dehydrogenase activity"/>
    <property type="evidence" value="ECO:0007669"/>
    <property type="project" value="UniProtKB-EC"/>
</dbReference>
<dbReference type="Gene3D" id="3.20.20.220">
    <property type="match status" value="1"/>
</dbReference>
<dbReference type="PANTHER" id="PTHR13914">
    <property type="entry name" value="PROLINE OXIDASE"/>
    <property type="match status" value="1"/>
</dbReference>
<proteinExistence type="predicted"/>
<keyword evidence="3" id="KW-0285">Flavoprotein</keyword>
<dbReference type="InterPro" id="IPR002872">
    <property type="entry name" value="Proline_DH_dom"/>
</dbReference>
<dbReference type="PIRSF" id="PIRSF000196">
    <property type="entry name" value="Pro_dehydrog"/>
    <property type="match status" value="1"/>
</dbReference>
<comment type="cofactor">
    <cofactor evidence="10">
        <name>FAD</name>
        <dbReference type="ChEBI" id="CHEBI:57692"/>
    </cofactor>
    <text evidence="10">Binds 1 FAD per subunit.</text>
</comment>
<dbReference type="InterPro" id="IPR015659">
    <property type="entry name" value="Proline_oxidase"/>
</dbReference>
<keyword evidence="4 10" id="KW-0547">Nucleotide-binding</keyword>
<evidence type="ECO:0000256" key="9">
    <source>
        <dbReference type="PIRSR" id="PIRSR000196-1"/>
    </source>
</evidence>
<feature type="binding site" evidence="10">
    <location>
        <position position="135"/>
    </location>
    <ligand>
        <name>FAD</name>
        <dbReference type="ChEBI" id="CHEBI:57692"/>
    </ligand>
</feature>
<sequence>MLRAGLIAASRSRVLRGVAERSSLVRPVVDRFVAGVDAPTAVATVHRIAGERLVTLDMLGEDTRDRQQAERTAQAYQQLLARLADEGLTDRVEVSVKLSALGQALPRDGDKIALDNARGICSAAAAAGTTVTVDMEDHTTTDSTLQIVRDLRVDFPWVGAVLQAYLRRTEADCAELSGPGSRVRLCKGAYDEPASVAYRTRREVDASYVRCLRTLMNGAGYPMVATHDPRLITIAEHLARQSGRGRGEFEFQMLFGVREQEQQRLARAGRQVRSYVPFGREWYPYFMRRLAERPANLAFFLRSFVSTT</sequence>
<evidence type="ECO:0000259" key="11">
    <source>
        <dbReference type="Pfam" id="PF01619"/>
    </source>
</evidence>
<evidence type="ECO:0000256" key="4">
    <source>
        <dbReference type="ARBA" id="ARBA00022741"/>
    </source>
</evidence>
<comment type="catalytic activity">
    <reaction evidence="8">
        <text>L-proline + a quinone = (S)-1-pyrroline-5-carboxylate + a quinol + H(+)</text>
        <dbReference type="Rhea" id="RHEA:23784"/>
        <dbReference type="ChEBI" id="CHEBI:15378"/>
        <dbReference type="ChEBI" id="CHEBI:17388"/>
        <dbReference type="ChEBI" id="CHEBI:24646"/>
        <dbReference type="ChEBI" id="CHEBI:60039"/>
        <dbReference type="ChEBI" id="CHEBI:132124"/>
        <dbReference type="EC" id="1.5.5.2"/>
    </reaction>
</comment>
<feature type="domain" description="Proline dehydrogenase" evidence="11">
    <location>
        <begin position="53"/>
        <end position="299"/>
    </location>
</feature>
<evidence type="ECO:0000256" key="3">
    <source>
        <dbReference type="ARBA" id="ARBA00022630"/>
    </source>
</evidence>
<organism evidence="12 13">
    <name type="scientific">Thermocrispum agreste</name>
    <dbReference type="NCBI Taxonomy" id="37925"/>
    <lineage>
        <taxon>Bacteria</taxon>
        <taxon>Bacillati</taxon>
        <taxon>Actinomycetota</taxon>
        <taxon>Actinomycetes</taxon>
        <taxon>Pseudonocardiales</taxon>
        <taxon>Pseudonocardiaceae</taxon>
        <taxon>Thermocrispum</taxon>
    </lineage>
</organism>
<dbReference type="PANTHER" id="PTHR13914:SF0">
    <property type="entry name" value="PROLINE DEHYDROGENASE 1, MITOCHONDRIAL"/>
    <property type="match status" value="1"/>
</dbReference>
<feature type="binding site" evidence="9">
    <location>
        <position position="97"/>
    </location>
    <ligand>
        <name>substrate</name>
    </ligand>
</feature>
<dbReference type="InterPro" id="IPR008219">
    <property type="entry name" value="PRODH_bac_arc"/>
</dbReference>
<comment type="pathway">
    <text evidence="1">Amino-acid degradation; L-proline degradation into L-glutamate; L-glutamate from L-proline: step 1/2.</text>
</comment>
<evidence type="ECO:0000313" key="12">
    <source>
        <dbReference type="EMBL" id="MFO7190758.1"/>
    </source>
</evidence>
<dbReference type="EMBL" id="QGUI02000003">
    <property type="protein sequence ID" value="MFO7190758.1"/>
    <property type="molecule type" value="Genomic_DNA"/>
</dbReference>
<dbReference type="EC" id="1.5.5.2" evidence="2"/>
<feature type="binding site" evidence="10">
    <location>
        <begin position="187"/>
        <end position="189"/>
    </location>
    <ligand>
        <name>FAD</name>
        <dbReference type="ChEBI" id="CHEBI:57692"/>
    </ligand>
</feature>
<keyword evidence="6" id="KW-0560">Oxidoreductase</keyword>
<dbReference type="GO" id="GO:0006562">
    <property type="term" value="P:L-proline catabolic process"/>
    <property type="evidence" value="ECO:0007669"/>
    <property type="project" value="UniProtKB-ARBA"/>
</dbReference>
<dbReference type="Pfam" id="PF01619">
    <property type="entry name" value="Pro_dh"/>
    <property type="match status" value="1"/>
</dbReference>
<dbReference type="Proteomes" id="UP000249324">
    <property type="component" value="Unassembled WGS sequence"/>
</dbReference>
<comment type="caution">
    <text evidence="12">The sequence shown here is derived from an EMBL/GenBank/DDBJ whole genome shotgun (WGS) entry which is preliminary data.</text>
</comment>
<feature type="binding site" evidence="9">
    <location>
        <position position="288"/>
    </location>
    <ligand>
        <name>substrate</name>
    </ligand>
</feature>
<evidence type="ECO:0000256" key="7">
    <source>
        <dbReference type="ARBA" id="ARBA00023062"/>
    </source>
</evidence>
<evidence type="ECO:0000256" key="10">
    <source>
        <dbReference type="PIRSR" id="PIRSR000196-2"/>
    </source>
</evidence>
<reference evidence="12 13" key="1">
    <citation type="journal article" date="2021" name="BMC Genomics">
        <title>Genome-resolved metagenome and metatranscriptome analyses of thermophilic composting reveal key bacterial players and their metabolic interactions.</title>
        <authorList>
            <person name="Braga L.P.P."/>
            <person name="Pereira R.V."/>
            <person name="Martins L.F."/>
            <person name="Moura L.M.S."/>
            <person name="Sanchez F.B."/>
            <person name="Patane J.S.L."/>
            <person name="da Silva A.M."/>
            <person name="Setubal J.C."/>
        </authorList>
    </citation>
    <scope>NUCLEOTIDE SEQUENCE [LARGE SCALE GENOMIC DNA]</scope>
    <source>
        <strain evidence="12">ZC4RG45</strain>
    </source>
</reference>
<dbReference type="InterPro" id="IPR029041">
    <property type="entry name" value="FAD-linked_oxidoreductase-like"/>
</dbReference>
<dbReference type="GO" id="GO:0000166">
    <property type="term" value="F:nucleotide binding"/>
    <property type="evidence" value="ECO:0007669"/>
    <property type="project" value="UniProtKB-KW"/>
</dbReference>
<feature type="binding site" evidence="10">
    <location>
        <begin position="226"/>
        <end position="227"/>
    </location>
    <ligand>
        <name>FAD</name>
        <dbReference type="ChEBI" id="CHEBI:57692"/>
    </ligand>
</feature>
<dbReference type="AlphaFoldDB" id="A0ABD6FA67"/>
<evidence type="ECO:0000256" key="8">
    <source>
        <dbReference type="ARBA" id="ARBA00048779"/>
    </source>
</evidence>
<feature type="binding site" evidence="9">
    <location>
        <position position="289"/>
    </location>
    <ligand>
        <name>substrate</name>
    </ligand>
</feature>
<evidence type="ECO:0000256" key="6">
    <source>
        <dbReference type="ARBA" id="ARBA00023002"/>
    </source>
</evidence>